<evidence type="ECO:0000313" key="6">
    <source>
        <dbReference type="EMBL" id="TVY65516.1"/>
    </source>
</evidence>
<name>A0A8T9C0C5_9HELO</name>
<dbReference type="EMBL" id="QGMK01001725">
    <property type="protein sequence ID" value="TVY65516.1"/>
    <property type="molecule type" value="Genomic_DNA"/>
</dbReference>
<dbReference type="SUPFAM" id="SSF53056">
    <property type="entry name" value="beta-carbonic anhydrase, cab"/>
    <property type="match status" value="1"/>
</dbReference>
<organism evidence="6 7">
    <name type="scientific">Lachnellula suecica</name>
    <dbReference type="NCBI Taxonomy" id="602035"/>
    <lineage>
        <taxon>Eukaryota</taxon>
        <taxon>Fungi</taxon>
        <taxon>Dikarya</taxon>
        <taxon>Ascomycota</taxon>
        <taxon>Pezizomycotina</taxon>
        <taxon>Leotiomycetes</taxon>
        <taxon>Helotiales</taxon>
        <taxon>Lachnaceae</taxon>
        <taxon>Lachnellula</taxon>
    </lineage>
</organism>
<dbReference type="OrthoDB" id="10248475at2759"/>
<evidence type="ECO:0000256" key="3">
    <source>
        <dbReference type="ARBA" id="ARBA00022833"/>
    </source>
</evidence>
<evidence type="ECO:0000256" key="2">
    <source>
        <dbReference type="ARBA" id="ARBA00022723"/>
    </source>
</evidence>
<dbReference type="Gene3D" id="3.40.1050.10">
    <property type="entry name" value="Carbonic anhydrase"/>
    <property type="match status" value="1"/>
</dbReference>
<comment type="caution">
    <text evidence="6">The sequence shown here is derived from an EMBL/GenBank/DDBJ whole genome shotgun (WGS) entry which is preliminary data.</text>
</comment>
<dbReference type="SMART" id="SM00947">
    <property type="entry name" value="Pro_CA"/>
    <property type="match status" value="1"/>
</dbReference>
<dbReference type="GO" id="GO:0016787">
    <property type="term" value="F:hydrolase activity"/>
    <property type="evidence" value="ECO:0007669"/>
    <property type="project" value="UniProtKB-KW"/>
</dbReference>
<dbReference type="InterPro" id="IPR036874">
    <property type="entry name" value="Carbonic_anhydrase_sf"/>
</dbReference>
<gene>
    <name evidence="6" type="primary">csh</name>
    <name evidence="6" type="ORF">LSUE1_G006331</name>
</gene>
<keyword evidence="2 4" id="KW-0479">Metal-binding</keyword>
<dbReference type="PANTHER" id="PTHR43175">
    <property type="entry name" value="CARBONIC ANHYDRASE"/>
    <property type="match status" value="1"/>
</dbReference>
<dbReference type="Pfam" id="PF00484">
    <property type="entry name" value="Pro_CA"/>
    <property type="match status" value="1"/>
</dbReference>
<keyword evidence="5" id="KW-0456">Lyase</keyword>
<dbReference type="AlphaFoldDB" id="A0A8T9C0C5"/>
<protein>
    <recommendedName>
        <fullName evidence="5">Carbonic anhydrase</fullName>
        <ecNumber evidence="5">4.2.1.1</ecNumber>
    </recommendedName>
    <alternativeName>
        <fullName evidence="5">Carbonate dehydratase</fullName>
    </alternativeName>
</protein>
<comment type="catalytic activity">
    <reaction evidence="5">
        <text>hydrogencarbonate + H(+) = CO2 + H2O</text>
        <dbReference type="Rhea" id="RHEA:10748"/>
        <dbReference type="ChEBI" id="CHEBI:15377"/>
        <dbReference type="ChEBI" id="CHEBI:15378"/>
        <dbReference type="ChEBI" id="CHEBI:16526"/>
        <dbReference type="ChEBI" id="CHEBI:17544"/>
        <dbReference type="EC" id="4.2.1.1"/>
    </reaction>
</comment>
<reference evidence="6 7" key="1">
    <citation type="submission" date="2018-05" db="EMBL/GenBank/DDBJ databases">
        <title>Genome sequencing and assembly of the regulated plant pathogen Lachnellula willkommii and related sister species for the development of diagnostic species identification markers.</title>
        <authorList>
            <person name="Giroux E."/>
            <person name="Bilodeau G."/>
        </authorList>
    </citation>
    <scope>NUCLEOTIDE SEQUENCE [LARGE SCALE GENOMIC DNA]</scope>
    <source>
        <strain evidence="6 7">CBS 268.59</strain>
    </source>
</reference>
<keyword evidence="6" id="KW-0378">Hydrolase</keyword>
<sequence>MATSTSLVTELASRNKKIAAAHQPIPTFAEMGEMGVGLPHVIVLTCVDPRCIPEYFLNLHPSDGVLVTRNICGHIAPALNDILALDAFLSIKEIMIVHHTDCGATHFTDDIVRETMKKRLPSSSHTEVDNIKTFGAIKDLEQSVRDDIALLKAAPLVRKELADAAVGFVYDLKTGELTPVRL</sequence>
<feature type="binding site" evidence="4">
    <location>
        <position position="102"/>
    </location>
    <ligand>
        <name>Zn(2+)</name>
        <dbReference type="ChEBI" id="CHEBI:29105"/>
    </ligand>
</feature>
<dbReference type="PANTHER" id="PTHR43175:SF3">
    <property type="entry name" value="CARBON DISULFIDE HYDROLASE"/>
    <property type="match status" value="1"/>
</dbReference>
<feature type="binding site" evidence="4">
    <location>
        <position position="99"/>
    </location>
    <ligand>
        <name>Zn(2+)</name>
        <dbReference type="ChEBI" id="CHEBI:29105"/>
    </ligand>
</feature>
<feature type="binding site" evidence="4">
    <location>
        <position position="48"/>
    </location>
    <ligand>
        <name>Zn(2+)</name>
        <dbReference type="ChEBI" id="CHEBI:29105"/>
    </ligand>
</feature>
<evidence type="ECO:0000256" key="1">
    <source>
        <dbReference type="ARBA" id="ARBA00006217"/>
    </source>
</evidence>
<dbReference type="Proteomes" id="UP000469558">
    <property type="component" value="Unassembled WGS sequence"/>
</dbReference>
<keyword evidence="7" id="KW-1185">Reference proteome</keyword>
<evidence type="ECO:0000313" key="7">
    <source>
        <dbReference type="Proteomes" id="UP000469558"/>
    </source>
</evidence>
<accession>A0A8T9C0C5</accession>
<evidence type="ECO:0000256" key="4">
    <source>
        <dbReference type="PIRSR" id="PIRSR601765-1"/>
    </source>
</evidence>
<comment type="similarity">
    <text evidence="1 5">Belongs to the beta-class carbonic anhydrase family.</text>
</comment>
<dbReference type="GO" id="GO:0004089">
    <property type="term" value="F:carbonate dehydratase activity"/>
    <property type="evidence" value="ECO:0007669"/>
    <property type="project" value="UniProtKB-UniRule"/>
</dbReference>
<dbReference type="InterPro" id="IPR001765">
    <property type="entry name" value="Carbonic_anhydrase"/>
</dbReference>
<dbReference type="GO" id="GO:0008270">
    <property type="term" value="F:zinc ion binding"/>
    <property type="evidence" value="ECO:0007669"/>
    <property type="project" value="UniProtKB-UniRule"/>
</dbReference>
<feature type="binding site" evidence="4">
    <location>
        <position position="46"/>
    </location>
    <ligand>
        <name>Zn(2+)</name>
        <dbReference type="ChEBI" id="CHEBI:29105"/>
    </ligand>
</feature>
<comment type="cofactor">
    <cofactor evidence="4">
        <name>Zn(2+)</name>
        <dbReference type="ChEBI" id="CHEBI:29105"/>
    </cofactor>
    <text evidence="4">Binds 1 zinc ion per subunit.</text>
</comment>
<dbReference type="EC" id="4.2.1.1" evidence="5"/>
<proteinExistence type="inferred from homology"/>
<comment type="function">
    <text evidence="5">Reversible hydration of carbon dioxide.</text>
</comment>
<evidence type="ECO:0000256" key="5">
    <source>
        <dbReference type="RuleBase" id="RU003956"/>
    </source>
</evidence>
<keyword evidence="3 4" id="KW-0862">Zinc</keyword>